<comment type="caution">
    <text evidence="2">The sequence shown here is derived from an EMBL/GenBank/DDBJ whole genome shotgun (WGS) entry which is preliminary data.</text>
</comment>
<evidence type="ECO:0000313" key="3">
    <source>
        <dbReference type="Proteomes" id="UP000037035"/>
    </source>
</evidence>
<reference evidence="2 3" key="1">
    <citation type="submission" date="2015-08" db="EMBL/GenBank/DDBJ databases">
        <title>Next Generation Sequencing and Analysis of the Genome of Puccinia sorghi L Schw, the Causal Agent of Maize Common Rust.</title>
        <authorList>
            <person name="Rochi L."/>
            <person name="Burguener G."/>
            <person name="Darino M."/>
            <person name="Turjanski A."/>
            <person name="Kreff E."/>
            <person name="Dieguez M.J."/>
            <person name="Sacco F."/>
        </authorList>
    </citation>
    <scope>NUCLEOTIDE SEQUENCE [LARGE SCALE GENOMIC DNA]</scope>
    <source>
        <strain evidence="2 3">RO10H11247</strain>
    </source>
</reference>
<dbReference type="Proteomes" id="UP000037035">
    <property type="component" value="Unassembled WGS sequence"/>
</dbReference>
<dbReference type="Pfam" id="PF07727">
    <property type="entry name" value="RVT_2"/>
    <property type="match status" value="1"/>
</dbReference>
<feature type="non-terminal residue" evidence="2">
    <location>
        <position position="1"/>
    </location>
</feature>
<dbReference type="OrthoDB" id="3799035at2759"/>
<sequence length="121" mass="13771">GSKRTAPYLKLFKSLYGLKQAPKNWYQTLTLWFKEVDYSPSISDACLFIHKEKNYFISFHVDDLIVVGQIDVFKKLFLSRFPNSTAHSPDTLLGMNPVVHNDSIELSQPGLIKKGIKILGL</sequence>
<dbReference type="VEuPathDB" id="FungiDB:VP01_11517g1"/>
<proteinExistence type="predicted"/>
<keyword evidence="3" id="KW-1185">Reference proteome</keyword>
<accession>A0A0L6VRZ9</accession>
<gene>
    <name evidence="2" type="ORF">VP01_11517g1</name>
</gene>
<evidence type="ECO:0000313" key="2">
    <source>
        <dbReference type="EMBL" id="KNZ63392.1"/>
    </source>
</evidence>
<protein>
    <recommendedName>
        <fullName evidence="1">Reverse transcriptase Ty1/copia-type domain-containing protein</fullName>
    </recommendedName>
</protein>
<evidence type="ECO:0000259" key="1">
    <source>
        <dbReference type="Pfam" id="PF07727"/>
    </source>
</evidence>
<dbReference type="AlphaFoldDB" id="A0A0L6VRZ9"/>
<organism evidence="2 3">
    <name type="scientific">Puccinia sorghi</name>
    <dbReference type="NCBI Taxonomy" id="27349"/>
    <lineage>
        <taxon>Eukaryota</taxon>
        <taxon>Fungi</taxon>
        <taxon>Dikarya</taxon>
        <taxon>Basidiomycota</taxon>
        <taxon>Pucciniomycotina</taxon>
        <taxon>Pucciniomycetes</taxon>
        <taxon>Pucciniales</taxon>
        <taxon>Pucciniaceae</taxon>
        <taxon>Puccinia</taxon>
    </lineage>
</organism>
<dbReference type="EMBL" id="LAVV01001685">
    <property type="protein sequence ID" value="KNZ63392.1"/>
    <property type="molecule type" value="Genomic_DNA"/>
</dbReference>
<name>A0A0L6VRZ9_9BASI</name>
<feature type="domain" description="Reverse transcriptase Ty1/copia-type" evidence="1">
    <location>
        <begin position="9"/>
        <end position="117"/>
    </location>
</feature>
<dbReference type="InterPro" id="IPR013103">
    <property type="entry name" value="RVT_2"/>
</dbReference>